<proteinExistence type="predicted"/>
<organism evidence="1">
    <name type="scientific">Anguilla anguilla</name>
    <name type="common">European freshwater eel</name>
    <name type="synonym">Muraena anguilla</name>
    <dbReference type="NCBI Taxonomy" id="7936"/>
    <lineage>
        <taxon>Eukaryota</taxon>
        <taxon>Metazoa</taxon>
        <taxon>Chordata</taxon>
        <taxon>Craniata</taxon>
        <taxon>Vertebrata</taxon>
        <taxon>Euteleostomi</taxon>
        <taxon>Actinopterygii</taxon>
        <taxon>Neopterygii</taxon>
        <taxon>Teleostei</taxon>
        <taxon>Anguilliformes</taxon>
        <taxon>Anguillidae</taxon>
        <taxon>Anguilla</taxon>
    </lineage>
</organism>
<sequence length="39" mass="4413">MRSGSASVHTLTFYSKTTAVPLRMLRKPWPSIPVLLWPS</sequence>
<dbReference type="EMBL" id="GBXM01079641">
    <property type="protein sequence ID" value="JAH28936.1"/>
    <property type="molecule type" value="Transcribed_RNA"/>
</dbReference>
<reference evidence="1" key="1">
    <citation type="submission" date="2014-11" db="EMBL/GenBank/DDBJ databases">
        <authorList>
            <person name="Amaro Gonzalez C."/>
        </authorList>
    </citation>
    <scope>NUCLEOTIDE SEQUENCE</scope>
</reference>
<reference evidence="1" key="2">
    <citation type="journal article" date="2015" name="Fish Shellfish Immunol.">
        <title>Early steps in the European eel (Anguilla anguilla)-Vibrio vulnificus interaction in the gills: Role of the RtxA13 toxin.</title>
        <authorList>
            <person name="Callol A."/>
            <person name="Pajuelo D."/>
            <person name="Ebbesson L."/>
            <person name="Teles M."/>
            <person name="MacKenzie S."/>
            <person name="Amaro C."/>
        </authorList>
    </citation>
    <scope>NUCLEOTIDE SEQUENCE</scope>
</reference>
<protein>
    <submittedName>
        <fullName evidence="1">Uncharacterized protein</fullName>
    </submittedName>
</protein>
<evidence type="ECO:0000313" key="1">
    <source>
        <dbReference type="EMBL" id="JAH28936.1"/>
    </source>
</evidence>
<accession>A0A0E9RIF7</accession>
<dbReference type="AlphaFoldDB" id="A0A0E9RIF7"/>
<name>A0A0E9RIF7_ANGAN</name>